<sequence>MINQQENEYVLYKEGNLARTWEKKLRPKMTPRPRRKFNGLAQTVFWIMGVWAVGLGASLLAVHVLVMGYQVDALSSQYTVLSRQNQVLAARVTQLSSPQILAVDSQKYHVDLKVPMVHTGIQIAAPKTVKSTPWYGRVSQWILALRQALVAK</sequence>
<dbReference type="Proteomes" id="UP000242972">
    <property type="component" value="Unassembled WGS sequence"/>
</dbReference>
<comment type="caution">
    <text evidence="2">The sequence shown here is derived from an EMBL/GenBank/DDBJ whole genome shotgun (WGS) entry which is preliminary data.</text>
</comment>
<keyword evidence="1" id="KW-0812">Transmembrane</keyword>
<feature type="transmembrane region" description="Helical" evidence="1">
    <location>
        <begin position="44"/>
        <end position="69"/>
    </location>
</feature>
<reference evidence="2 3" key="1">
    <citation type="journal article" date="2014" name="BMC Genomics">
        <title>Comparison of environmental and isolate Sulfobacillus genomes reveals diverse carbon, sulfur, nitrogen, and hydrogen metabolisms.</title>
        <authorList>
            <person name="Justice N.B."/>
            <person name="Norman A."/>
            <person name="Brown C.T."/>
            <person name="Singh A."/>
            <person name="Thomas B.C."/>
            <person name="Banfield J.F."/>
        </authorList>
    </citation>
    <scope>NUCLEOTIDE SEQUENCE [LARGE SCALE GENOMIC DNA]</scope>
    <source>
        <strain evidence="2">AMDSBA4</strain>
    </source>
</reference>
<evidence type="ECO:0008006" key="4">
    <source>
        <dbReference type="Google" id="ProtNLM"/>
    </source>
</evidence>
<gene>
    <name evidence="2" type="ORF">C7B46_10625</name>
</gene>
<evidence type="ECO:0000256" key="1">
    <source>
        <dbReference type="SAM" id="Phobius"/>
    </source>
</evidence>
<evidence type="ECO:0000313" key="3">
    <source>
        <dbReference type="Proteomes" id="UP000242972"/>
    </source>
</evidence>
<dbReference type="AlphaFoldDB" id="A0A2T2XFR4"/>
<protein>
    <recommendedName>
        <fullName evidence="4">Cell division protein FtsL</fullName>
    </recommendedName>
</protein>
<keyword evidence="1" id="KW-1133">Transmembrane helix</keyword>
<evidence type="ECO:0000313" key="2">
    <source>
        <dbReference type="EMBL" id="PSR33282.1"/>
    </source>
</evidence>
<accession>A0A2T2XFR4</accession>
<proteinExistence type="predicted"/>
<keyword evidence="1" id="KW-0472">Membrane</keyword>
<name>A0A2T2XFR4_9FIRM</name>
<dbReference type="EMBL" id="PXYW01000023">
    <property type="protein sequence ID" value="PSR33282.1"/>
    <property type="molecule type" value="Genomic_DNA"/>
</dbReference>
<organism evidence="2 3">
    <name type="scientific">Sulfobacillus benefaciens</name>
    <dbReference type="NCBI Taxonomy" id="453960"/>
    <lineage>
        <taxon>Bacteria</taxon>
        <taxon>Bacillati</taxon>
        <taxon>Bacillota</taxon>
        <taxon>Clostridia</taxon>
        <taxon>Eubacteriales</taxon>
        <taxon>Clostridiales Family XVII. Incertae Sedis</taxon>
        <taxon>Sulfobacillus</taxon>
    </lineage>
</organism>